<sequence>MNIENQSIDNKKTNKLTATLATTSATLAVLGASGLNQTVHAEDVESATQVTTTTEETTTQSTPTIEEATAAVADAEKEVATASDAAQQATQAATEQDAVVADLTEQVAAAETAVTTAESAVAEAEIIASESSPEVISETQDEIEAITSELETATTASEVAGQAVQEKEAEVAAANTALQESKNAVSESEETIATLSESVQSPEKLTEEKASSEAKVASLEKEVATADKELEAAKATASTAISTELTQAKTELSVKEAELSQLQTATTEVKSVTGGNTLVVPANYATQLSNIRNYNSISAAAKNELIQIGKAAAAANGVVGDGFVGSSTAYKTIAEDTTRLVDVNNISHEVQVELTQFVVELLNPVRAAFNLSPLTITDSSMAFAESVSAAYVSKHSRIQYENGAHDTAILNQEASKAGLTTASWYENMGTTWLSSHTTTVDALKSKIYYQLIYMLFTDASSNFGHTRTFLKGDSGEAAYIGVGINGLGATGVSTAFTQHYLVVKESEIQSSGFSRTPIVATKSTVDETKVSQVRQEISNLKAKISDLQSKQSNISTYSTVVAAQNKVDTLSAQLSSEKATLSTLTTQLTTATQSVAANQAALELEEKRLAELQAVVVTAQNNFDTVKSELGDLIVAKGAADYKVNTLSEELAATKELLAKYQNENLLAESQEQLAAAIETLETLTSQLALALEEQETLANQLKEANTQLEAKQATLVAAQKVLLELQKEQLAKQESVIPTEQDGVITEVVLAQKPVNTTGLKPVDTVSNEQVNIPVSEQVAQLEQKNRVEKASRNVLSQTAQKRPASPSVVMSNSAVSNGTKALDKTNNTLPTTGEATYGSASLLGFGMLSAAALASYKRKKDER</sequence>
<keyword evidence="1" id="KW-0134">Cell wall</keyword>
<feature type="region of interest" description="Disordered" evidence="6">
    <location>
        <begin position="791"/>
        <end position="832"/>
    </location>
</feature>
<feature type="compositionally biased region" description="Basic and acidic residues" evidence="6">
    <location>
        <begin position="204"/>
        <end position="213"/>
    </location>
</feature>
<keyword evidence="4" id="KW-0572">Peptidoglycan-anchor</keyword>
<keyword evidence="9" id="KW-1185">Reference proteome</keyword>
<feature type="region of interest" description="Disordered" evidence="6">
    <location>
        <begin position="179"/>
        <end position="213"/>
    </location>
</feature>
<dbReference type="Proteomes" id="UP001549037">
    <property type="component" value="Unassembled WGS sequence"/>
</dbReference>
<dbReference type="PANTHER" id="PTHR18947:SF28">
    <property type="entry name" value="GIRDIN, ISOFORM A"/>
    <property type="match status" value="1"/>
</dbReference>
<gene>
    <name evidence="8" type="ORF">ABID28_000452</name>
</gene>
<evidence type="ECO:0000256" key="3">
    <source>
        <dbReference type="ARBA" id="ARBA00022729"/>
    </source>
</evidence>
<evidence type="ECO:0000256" key="5">
    <source>
        <dbReference type="SAM" id="Coils"/>
    </source>
</evidence>
<keyword evidence="2" id="KW-0964">Secreted</keyword>
<dbReference type="Pfam" id="PF00746">
    <property type="entry name" value="Gram_pos_anchor"/>
    <property type="match status" value="1"/>
</dbReference>
<feature type="coiled-coil region" evidence="5">
    <location>
        <begin position="595"/>
        <end position="729"/>
    </location>
</feature>
<comment type="caution">
    <text evidence="8">The sequence shown here is derived from an EMBL/GenBank/DDBJ whole genome shotgun (WGS) entry which is preliminary data.</text>
</comment>
<name>A0ABV2JDI6_9STRE</name>
<feature type="compositionally biased region" description="Polar residues" evidence="6">
    <location>
        <begin position="179"/>
        <end position="203"/>
    </location>
</feature>
<proteinExistence type="predicted"/>
<evidence type="ECO:0000313" key="8">
    <source>
        <dbReference type="EMBL" id="MET3633818.1"/>
    </source>
</evidence>
<feature type="domain" description="Gram-positive cocci surface proteins LPxTG" evidence="7">
    <location>
        <begin position="831"/>
        <end position="865"/>
    </location>
</feature>
<keyword evidence="5" id="KW-0175">Coiled coil</keyword>
<dbReference type="PROSITE" id="PS50847">
    <property type="entry name" value="GRAM_POS_ANCHORING"/>
    <property type="match status" value="1"/>
</dbReference>
<reference evidence="8 9" key="1">
    <citation type="submission" date="2024-06" db="EMBL/GenBank/DDBJ databases">
        <title>Genomic Encyclopedia of Type Strains, Phase IV (KMG-IV): sequencing the most valuable type-strain genomes for metagenomic binning, comparative biology and taxonomic classification.</title>
        <authorList>
            <person name="Goeker M."/>
        </authorList>
    </citation>
    <scope>NUCLEOTIDE SEQUENCE [LARGE SCALE GENOMIC DNA]</scope>
    <source>
        <strain evidence="8 9">DSM 28302</strain>
    </source>
</reference>
<dbReference type="Gene3D" id="1.10.287.1490">
    <property type="match status" value="1"/>
</dbReference>
<evidence type="ECO:0000313" key="9">
    <source>
        <dbReference type="Proteomes" id="UP001549037"/>
    </source>
</evidence>
<dbReference type="NCBIfam" id="TIGR01167">
    <property type="entry name" value="LPXTG_anchor"/>
    <property type="match status" value="1"/>
</dbReference>
<dbReference type="PANTHER" id="PTHR18947">
    <property type="entry name" value="HOOK PROTEINS"/>
    <property type="match status" value="1"/>
</dbReference>
<feature type="compositionally biased region" description="Polar residues" evidence="6">
    <location>
        <begin position="810"/>
        <end position="832"/>
    </location>
</feature>
<dbReference type="EMBL" id="JBEPLN010000005">
    <property type="protein sequence ID" value="MET3633818.1"/>
    <property type="molecule type" value="Genomic_DNA"/>
</dbReference>
<evidence type="ECO:0000256" key="4">
    <source>
        <dbReference type="ARBA" id="ARBA00023088"/>
    </source>
</evidence>
<dbReference type="NCBIfam" id="TIGR04320">
    <property type="entry name" value="Surf_Exclu_PgrA"/>
    <property type="match status" value="1"/>
</dbReference>
<evidence type="ECO:0000259" key="7">
    <source>
        <dbReference type="PROSITE" id="PS50847"/>
    </source>
</evidence>
<dbReference type="RefSeq" id="WP_354367697.1">
    <property type="nucleotide sequence ID" value="NZ_JBEPLN010000005.1"/>
</dbReference>
<dbReference type="InterPro" id="IPR019931">
    <property type="entry name" value="LPXTG_anchor"/>
</dbReference>
<dbReference type="InterPro" id="IPR027607">
    <property type="entry name" value="Surf_Exclu_SEC10/PgrA"/>
</dbReference>
<organism evidence="8 9">
    <name type="scientific">Streptococcus porcorum</name>
    <dbReference type="NCBI Taxonomy" id="701526"/>
    <lineage>
        <taxon>Bacteria</taxon>
        <taxon>Bacillati</taxon>
        <taxon>Bacillota</taxon>
        <taxon>Bacilli</taxon>
        <taxon>Lactobacillales</taxon>
        <taxon>Streptococcaceae</taxon>
        <taxon>Streptococcus</taxon>
    </lineage>
</organism>
<evidence type="ECO:0000256" key="1">
    <source>
        <dbReference type="ARBA" id="ARBA00022512"/>
    </source>
</evidence>
<protein>
    <submittedName>
        <fullName evidence="8">SEC10/PgrA surface exclusion-like protein/LPXTG-motif cell wall-anchored protein</fullName>
    </submittedName>
</protein>
<evidence type="ECO:0000256" key="2">
    <source>
        <dbReference type="ARBA" id="ARBA00022525"/>
    </source>
</evidence>
<evidence type="ECO:0000256" key="6">
    <source>
        <dbReference type="SAM" id="MobiDB-lite"/>
    </source>
</evidence>
<accession>A0ABV2JDI6</accession>
<keyword evidence="3" id="KW-0732">Signal</keyword>